<gene>
    <name evidence="1" type="ORF">DCAF_LOCUS13851</name>
</gene>
<accession>A0AAV1RTL9</accession>
<dbReference type="AlphaFoldDB" id="A0AAV1RTL9"/>
<evidence type="ECO:0000313" key="1">
    <source>
        <dbReference type="EMBL" id="CAK7338803.1"/>
    </source>
</evidence>
<dbReference type="Proteomes" id="UP001314170">
    <property type="component" value="Unassembled WGS sequence"/>
</dbReference>
<comment type="caution">
    <text evidence="1">The sequence shown here is derived from an EMBL/GenBank/DDBJ whole genome shotgun (WGS) entry which is preliminary data.</text>
</comment>
<sequence>MADTSPYLLKQPKGLAPFELENGYYGMAQSVYSCSSDKIRTATSLKASFWPPFFGVRRDPLLSRSSVSLLFRSVSEISAHRSHLREMAAVLVYVSVINGGNQGVFCASLGTRSTILSQPPPSGILKINTDVATFGDD</sequence>
<reference evidence="1 2" key="1">
    <citation type="submission" date="2024-01" db="EMBL/GenBank/DDBJ databases">
        <authorList>
            <person name="Waweru B."/>
        </authorList>
    </citation>
    <scope>NUCLEOTIDE SEQUENCE [LARGE SCALE GENOMIC DNA]</scope>
</reference>
<organism evidence="1 2">
    <name type="scientific">Dovyalis caffra</name>
    <dbReference type="NCBI Taxonomy" id="77055"/>
    <lineage>
        <taxon>Eukaryota</taxon>
        <taxon>Viridiplantae</taxon>
        <taxon>Streptophyta</taxon>
        <taxon>Embryophyta</taxon>
        <taxon>Tracheophyta</taxon>
        <taxon>Spermatophyta</taxon>
        <taxon>Magnoliopsida</taxon>
        <taxon>eudicotyledons</taxon>
        <taxon>Gunneridae</taxon>
        <taxon>Pentapetalae</taxon>
        <taxon>rosids</taxon>
        <taxon>fabids</taxon>
        <taxon>Malpighiales</taxon>
        <taxon>Salicaceae</taxon>
        <taxon>Flacourtieae</taxon>
        <taxon>Dovyalis</taxon>
    </lineage>
</organism>
<protein>
    <submittedName>
        <fullName evidence="1">Uncharacterized protein</fullName>
    </submittedName>
</protein>
<evidence type="ECO:0000313" key="2">
    <source>
        <dbReference type="Proteomes" id="UP001314170"/>
    </source>
</evidence>
<name>A0AAV1RTL9_9ROSI</name>
<keyword evidence="2" id="KW-1185">Reference proteome</keyword>
<proteinExistence type="predicted"/>
<dbReference type="EMBL" id="CAWUPB010001156">
    <property type="protein sequence ID" value="CAK7338803.1"/>
    <property type="molecule type" value="Genomic_DNA"/>
</dbReference>